<evidence type="ECO:0000313" key="2">
    <source>
        <dbReference type="Proteomes" id="UP001159405"/>
    </source>
</evidence>
<comment type="caution">
    <text evidence="1">The sequence shown here is derived from an EMBL/GenBank/DDBJ whole genome shotgun (WGS) entry which is preliminary data.</text>
</comment>
<feature type="non-terminal residue" evidence="1">
    <location>
        <position position="1"/>
    </location>
</feature>
<reference evidence="1 2" key="1">
    <citation type="submission" date="2022-05" db="EMBL/GenBank/DDBJ databases">
        <authorList>
            <consortium name="Genoscope - CEA"/>
            <person name="William W."/>
        </authorList>
    </citation>
    <scope>NUCLEOTIDE SEQUENCE [LARGE SCALE GENOMIC DNA]</scope>
</reference>
<dbReference type="Proteomes" id="UP001159405">
    <property type="component" value="Unassembled WGS sequence"/>
</dbReference>
<dbReference type="EMBL" id="CALNXK010000009">
    <property type="protein sequence ID" value="CAH3041281.1"/>
    <property type="molecule type" value="Genomic_DNA"/>
</dbReference>
<name>A0ABN8N275_9CNID</name>
<gene>
    <name evidence="1" type="ORF">PLOB_00048164</name>
</gene>
<sequence length="220" mass="23772">DSTYDCKTQQNATLTGQEEEGDVQLKYFGRLMKKHSLSSSNADRYMELQPVFYPSCTTRGPYCGLPSLGSTDGSKPLLFTPLYSSPLAYHGGGSIHLSAVRGPESSPLYGMAPKVETSASNLTKGSPVQIPPAPALTNAKTLDTLQPTQERTTLTPRDLDPSQRLASQAIPPEAAHEYISNLSPTTPINIPQLALYSHDHPDRASVDAVLTQLTGLTEDW</sequence>
<feature type="non-terminal residue" evidence="1">
    <location>
        <position position="220"/>
    </location>
</feature>
<keyword evidence="2" id="KW-1185">Reference proteome</keyword>
<protein>
    <submittedName>
        <fullName evidence="1">Uncharacterized protein</fullName>
    </submittedName>
</protein>
<organism evidence="1 2">
    <name type="scientific">Porites lobata</name>
    <dbReference type="NCBI Taxonomy" id="104759"/>
    <lineage>
        <taxon>Eukaryota</taxon>
        <taxon>Metazoa</taxon>
        <taxon>Cnidaria</taxon>
        <taxon>Anthozoa</taxon>
        <taxon>Hexacorallia</taxon>
        <taxon>Scleractinia</taxon>
        <taxon>Fungiina</taxon>
        <taxon>Poritidae</taxon>
        <taxon>Porites</taxon>
    </lineage>
</organism>
<accession>A0ABN8N275</accession>
<evidence type="ECO:0000313" key="1">
    <source>
        <dbReference type="EMBL" id="CAH3041281.1"/>
    </source>
</evidence>
<proteinExistence type="predicted"/>